<dbReference type="SUPFAM" id="SSF55920">
    <property type="entry name" value="Creatinase/aminopeptidase"/>
    <property type="match status" value="1"/>
</dbReference>
<proteinExistence type="predicted"/>
<dbReference type="SUPFAM" id="SSF53092">
    <property type="entry name" value="Creatinase/prolidase N-terminal domain"/>
    <property type="match status" value="1"/>
</dbReference>
<feature type="domain" description="Creatinase N-terminal" evidence="2">
    <location>
        <begin position="28"/>
        <end position="170"/>
    </location>
</feature>
<evidence type="ECO:0000259" key="1">
    <source>
        <dbReference type="Pfam" id="PF00557"/>
    </source>
</evidence>
<feature type="domain" description="Peptidase M24" evidence="1">
    <location>
        <begin position="178"/>
        <end position="389"/>
    </location>
</feature>
<sequence>MWGYAPGPFQVDYEQRIDFSALRQDIWARVRAAMERHDVDAVFLWRDEHVRYLTGLRVIMIQYRATTTYGVLYTRQGDIVLYVSSGELERVRRAMPWIHEVLPIPIMDEPGLVEDVVAKKVVPMFQRLNLEKARVAIDVMSHQQLRAYQRYLPEVEWVDGDALMQPVRMVKSPQEIALIEEATAIADAVTQAALDAVRAGVRECEVAAEAMRVLFRLGGEFAHLASPFVASGERMAPPARFATDKLIRNGDLVFIDIGACWNGYFGDVGRTMICGKPSPEQKRIYRAVYEAQMAGIAAIRPGVRASQVAAAYKTAAARHGLEEHFIDLFIGHGVGAAPTEPPFVGETMPGANDPVLEPGMVFALEPLIYVEGVRGGGGVRLEDMVLVTDDGARVLSRAPYDEQLLG</sequence>
<organism evidence="3 4">
    <name type="scientific">Thermaerobacter composti</name>
    <dbReference type="NCBI Taxonomy" id="554949"/>
    <lineage>
        <taxon>Bacteria</taxon>
        <taxon>Bacillati</taxon>
        <taxon>Bacillota</taxon>
        <taxon>Clostridia</taxon>
        <taxon>Eubacteriales</taxon>
        <taxon>Clostridiales Family XVII. Incertae Sedis</taxon>
        <taxon>Thermaerobacter</taxon>
    </lineage>
</organism>
<reference evidence="3 4" key="1">
    <citation type="submission" date="2023-08" db="EMBL/GenBank/DDBJ databases">
        <title>Genome sequence of Thermaerobacter compostii strain Ins1, a spore-forming filamentous bacterium isolated from a deep geothermal reservoir.</title>
        <authorList>
            <person name="Bregnard D."/>
            <person name="Gonzalez D."/>
            <person name="Junier P."/>
        </authorList>
    </citation>
    <scope>NUCLEOTIDE SEQUENCE [LARGE SCALE GENOMIC DNA]</scope>
    <source>
        <strain evidence="3 4">Ins1</strain>
    </source>
</reference>
<dbReference type="EMBL" id="CP132508">
    <property type="protein sequence ID" value="WPD18536.1"/>
    <property type="molecule type" value="Genomic_DNA"/>
</dbReference>
<dbReference type="InterPro" id="IPR000994">
    <property type="entry name" value="Pept_M24"/>
</dbReference>
<gene>
    <name evidence="3" type="ORF">Q5761_09230</name>
</gene>
<evidence type="ECO:0000313" key="3">
    <source>
        <dbReference type="EMBL" id="WPD18536.1"/>
    </source>
</evidence>
<dbReference type="RefSeq" id="WP_318750362.1">
    <property type="nucleotide sequence ID" value="NZ_CP132508.1"/>
</dbReference>
<dbReference type="PANTHER" id="PTHR46112:SF2">
    <property type="entry name" value="XAA-PRO AMINOPEPTIDASE P-RELATED"/>
    <property type="match status" value="1"/>
</dbReference>
<accession>A0ABZ0QM20</accession>
<dbReference type="InterPro" id="IPR001714">
    <property type="entry name" value="Pept_M24_MAP"/>
</dbReference>
<dbReference type="InterPro" id="IPR000587">
    <property type="entry name" value="Creatinase_N"/>
</dbReference>
<dbReference type="InterPro" id="IPR036005">
    <property type="entry name" value="Creatinase/aminopeptidase-like"/>
</dbReference>
<dbReference type="PANTHER" id="PTHR46112">
    <property type="entry name" value="AMINOPEPTIDASE"/>
    <property type="match status" value="1"/>
</dbReference>
<evidence type="ECO:0000313" key="4">
    <source>
        <dbReference type="Proteomes" id="UP001304683"/>
    </source>
</evidence>
<protein>
    <submittedName>
        <fullName evidence="3">Xaa-Pro peptidase family protein</fullName>
    </submittedName>
</protein>
<dbReference type="Pfam" id="PF00557">
    <property type="entry name" value="Peptidase_M24"/>
    <property type="match status" value="1"/>
</dbReference>
<dbReference type="Gene3D" id="3.90.230.10">
    <property type="entry name" value="Creatinase/methionine aminopeptidase superfamily"/>
    <property type="match status" value="1"/>
</dbReference>
<evidence type="ECO:0000259" key="2">
    <source>
        <dbReference type="Pfam" id="PF01321"/>
    </source>
</evidence>
<keyword evidence="4" id="KW-1185">Reference proteome</keyword>
<dbReference type="InterPro" id="IPR050659">
    <property type="entry name" value="Peptidase_M24B"/>
</dbReference>
<dbReference type="Gene3D" id="3.40.350.10">
    <property type="entry name" value="Creatinase/prolidase N-terminal domain"/>
    <property type="match status" value="1"/>
</dbReference>
<dbReference type="InterPro" id="IPR029149">
    <property type="entry name" value="Creatin/AminoP/Spt16_N"/>
</dbReference>
<dbReference type="Proteomes" id="UP001304683">
    <property type="component" value="Chromosome"/>
</dbReference>
<name>A0ABZ0QM20_9FIRM</name>
<dbReference type="Pfam" id="PF01321">
    <property type="entry name" value="Creatinase_N"/>
    <property type="match status" value="1"/>
</dbReference>
<dbReference type="PRINTS" id="PR00599">
    <property type="entry name" value="MAPEPTIDASE"/>
</dbReference>